<dbReference type="PANTHER" id="PTHR46014:SF1">
    <property type="entry name" value="TETRATRICOPEPTIDE REPEAT PROTEIN 1"/>
    <property type="match status" value="1"/>
</dbReference>
<accession>A0A1R2BXD1</accession>
<dbReference type="Gene3D" id="1.25.40.10">
    <property type="entry name" value="Tetratricopeptide repeat domain"/>
    <property type="match status" value="1"/>
</dbReference>
<dbReference type="SMART" id="SM00028">
    <property type="entry name" value="TPR"/>
    <property type="match status" value="2"/>
</dbReference>
<dbReference type="PANTHER" id="PTHR46014">
    <property type="entry name" value="TETRATRICOPEPTIDE REPEAT PROTEIN 1"/>
    <property type="match status" value="1"/>
</dbReference>
<evidence type="ECO:0000313" key="1">
    <source>
        <dbReference type="EMBL" id="OMJ81265.1"/>
    </source>
</evidence>
<protein>
    <submittedName>
        <fullName evidence="1">Uncharacterized protein</fullName>
    </submittedName>
</protein>
<dbReference type="InterPro" id="IPR019734">
    <property type="entry name" value="TPR_rpt"/>
</dbReference>
<dbReference type="Proteomes" id="UP000187209">
    <property type="component" value="Unassembled WGS sequence"/>
</dbReference>
<dbReference type="OrthoDB" id="448999at2759"/>
<name>A0A1R2BXD1_9CILI</name>
<gene>
    <name evidence="1" type="ORF">SteCoe_18324</name>
</gene>
<dbReference type="EMBL" id="MPUH01000387">
    <property type="protein sequence ID" value="OMJ81265.1"/>
    <property type="molecule type" value="Genomic_DNA"/>
</dbReference>
<reference evidence="1 2" key="1">
    <citation type="submission" date="2016-11" db="EMBL/GenBank/DDBJ databases">
        <title>The macronuclear genome of Stentor coeruleus: a giant cell with tiny introns.</title>
        <authorList>
            <person name="Slabodnick M."/>
            <person name="Ruby J.G."/>
            <person name="Reiff S.B."/>
            <person name="Swart E.C."/>
            <person name="Gosai S."/>
            <person name="Prabakaran S."/>
            <person name="Witkowska E."/>
            <person name="Larue G.E."/>
            <person name="Fisher S."/>
            <person name="Freeman R.M."/>
            <person name="Gunawardena J."/>
            <person name="Chu W."/>
            <person name="Stover N.A."/>
            <person name="Gregory B.D."/>
            <person name="Nowacki M."/>
            <person name="Derisi J."/>
            <person name="Roy S.W."/>
            <person name="Marshall W.F."/>
            <person name="Sood P."/>
        </authorList>
    </citation>
    <scope>NUCLEOTIDE SEQUENCE [LARGE SCALE GENOMIC DNA]</scope>
    <source>
        <strain evidence="1">WM001</strain>
    </source>
</reference>
<dbReference type="AlphaFoldDB" id="A0A1R2BXD1"/>
<sequence length="164" mass="18885">MESPLELKEQANVLYRNKEYQEAIDLYEKSAELADDDLKSICYGNISLCYYNLEDFEESFEYCEKALAIKADYVKVRERKIRILLLQGKVKDAKEELEKGDVAPDLKKEVEEISAKEFEKEKEEMLGKLKDLGNTVLGKFGLSLDSFQVNKSESGGYNINFKNN</sequence>
<keyword evidence="2" id="KW-1185">Reference proteome</keyword>
<comment type="caution">
    <text evidence="1">The sequence shown here is derived from an EMBL/GenBank/DDBJ whole genome shotgun (WGS) entry which is preliminary data.</text>
</comment>
<dbReference type="InterPro" id="IPR052769">
    <property type="entry name" value="TPR_domain_protein"/>
</dbReference>
<evidence type="ECO:0000313" key="2">
    <source>
        <dbReference type="Proteomes" id="UP000187209"/>
    </source>
</evidence>
<organism evidence="1 2">
    <name type="scientific">Stentor coeruleus</name>
    <dbReference type="NCBI Taxonomy" id="5963"/>
    <lineage>
        <taxon>Eukaryota</taxon>
        <taxon>Sar</taxon>
        <taxon>Alveolata</taxon>
        <taxon>Ciliophora</taxon>
        <taxon>Postciliodesmatophora</taxon>
        <taxon>Heterotrichea</taxon>
        <taxon>Heterotrichida</taxon>
        <taxon>Stentoridae</taxon>
        <taxon>Stentor</taxon>
    </lineage>
</organism>
<dbReference type="SUPFAM" id="SSF48452">
    <property type="entry name" value="TPR-like"/>
    <property type="match status" value="1"/>
</dbReference>
<proteinExistence type="predicted"/>
<dbReference type="Pfam" id="PF13424">
    <property type="entry name" value="TPR_12"/>
    <property type="match status" value="1"/>
</dbReference>
<dbReference type="InterPro" id="IPR011990">
    <property type="entry name" value="TPR-like_helical_dom_sf"/>
</dbReference>